<dbReference type="PANTHER" id="PTHR43177">
    <property type="entry name" value="PROTEIN NRFC"/>
    <property type="match status" value="1"/>
</dbReference>
<dbReference type="Pfam" id="PF13247">
    <property type="entry name" value="Fer4_11"/>
    <property type="match status" value="2"/>
</dbReference>
<proteinExistence type="predicted"/>
<dbReference type="Gene3D" id="3.30.70.20">
    <property type="match status" value="2"/>
</dbReference>
<dbReference type="GO" id="GO:0051539">
    <property type="term" value="F:4 iron, 4 sulfur cluster binding"/>
    <property type="evidence" value="ECO:0007669"/>
    <property type="project" value="UniProtKB-KW"/>
</dbReference>
<evidence type="ECO:0000256" key="3">
    <source>
        <dbReference type="ARBA" id="ARBA00023004"/>
    </source>
</evidence>
<evidence type="ECO:0000256" key="2">
    <source>
        <dbReference type="ARBA" id="ARBA00022723"/>
    </source>
</evidence>
<name>H5STZ5_ACEAU</name>
<dbReference type="PANTHER" id="PTHR43177:SF3">
    <property type="entry name" value="PROTEIN NRFC HOMOLOG"/>
    <property type="match status" value="1"/>
</dbReference>
<dbReference type="PROSITE" id="PS51379">
    <property type="entry name" value="4FE4S_FER_2"/>
    <property type="match status" value="1"/>
</dbReference>
<keyword evidence="2" id="KW-0479">Metal-binding</keyword>
<keyword evidence="4" id="KW-0411">Iron-sulfur</keyword>
<keyword evidence="3" id="KW-0408">Iron</keyword>
<dbReference type="GO" id="GO:0046872">
    <property type="term" value="F:metal ion binding"/>
    <property type="evidence" value="ECO:0007669"/>
    <property type="project" value="UniProtKB-KW"/>
</dbReference>
<dbReference type="SUPFAM" id="SSF54862">
    <property type="entry name" value="4Fe-4S ferredoxins"/>
    <property type="match status" value="1"/>
</dbReference>
<protein>
    <submittedName>
        <fullName evidence="6">4Fe-4S ferredoxin iron-sulfur binding domain protein</fullName>
    </submittedName>
</protein>
<organism evidence="6">
    <name type="scientific">Acetithermum autotrophicum</name>
    <dbReference type="NCBI Taxonomy" id="1446466"/>
    <lineage>
        <taxon>Bacteria</taxon>
        <taxon>Candidatus Bipolaricaulota</taxon>
        <taxon>Candidatus Acetithermum</taxon>
    </lineage>
</organism>
<keyword evidence="1" id="KW-0004">4Fe-4S</keyword>
<dbReference type="AlphaFoldDB" id="H5STZ5"/>
<evidence type="ECO:0000259" key="5">
    <source>
        <dbReference type="PROSITE" id="PS51379"/>
    </source>
</evidence>
<accession>H5STZ5</accession>
<gene>
    <name evidence="6" type="ORF">HGMM_OP4C631</name>
</gene>
<sequence>MTTVETENILVQMQKDLERALQKPAARRSWAMAIDTRKCIACYGCEIACIAENVLPPGVTYRTVLDIELGQYPNVKRILKPMNCQQCDNPPCVKAANEVAPGSMEKRPDGVVAVDYERATKAAFEAAQKACPYKRAVYFDDGRFYTDGTPARQAYETRPSFEYGREWTRTSDKPPVNALRKCHFCLHRVESGELPACVTTCIGEAMYFGDLADPQSLIAQLLKENRDKVMRVYESKGTQPRVYYLTDTPVLCKAQHP</sequence>
<dbReference type="InterPro" id="IPR017896">
    <property type="entry name" value="4Fe4S_Fe-S-bd"/>
</dbReference>
<evidence type="ECO:0000256" key="1">
    <source>
        <dbReference type="ARBA" id="ARBA00022485"/>
    </source>
</evidence>
<dbReference type="EMBL" id="AP011803">
    <property type="protein sequence ID" value="BAL59995.1"/>
    <property type="molecule type" value="Genomic_DNA"/>
</dbReference>
<reference evidence="6" key="2">
    <citation type="journal article" date="2012" name="PLoS ONE">
        <title>A Deeply Branching Thermophilic Bacterium with an Ancient Acetyl-CoA Pathway Dominates a Subsurface Ecosystem.</title>
        <authorList>
            <person name="Takami H."/>
            <person name="Noguchi H."/>
            <person name="Takaki Y."/>
            <person name="Uchiyama I."/>
            <person name="Toyoda A."/>
            <person name="Nishi S."/>
            <person name="Chee G.-J."/>
            <person name="Arai W."/>
            <person name="Nunoura T."/>
            <person name="Itoh T."/>
            <person name="Hattori M."/>
            <person name="Takai K."/>
        </authorList>
    </citation>
    <scope>NUCLEOTIDE SEQUENCE</scope>
</reference>
<reference evidence="6" key="1">
    <citation type="journal article" date="2005" name="Environ. Microbiol.">
        <title>Genetic and functional properties of uncultivated thermophilic crenarchaeotes from a subsurface gold mine as revealed by analysis of genome fragments.</title>
        <authorList>
            <person name="Nunoura T."/>
            <person name="Hirayama H."/>
            <person name="Takami H."/>
            <person name="Oida H."/>
            <person name="Nishi S."/>
            <person name="Shimamura S."/>
            <person name="Suzuki Y."/>
            <person name="Inagaki F."/>
            <person name="Takai K."/>
            <person name="Nealson K.H."/>
            <person name="Horikoshi K."/>
        </authorList>
    </citation>
    <scope>NUCLEOTIDE SEQUENCE</scope>
</reference>
<feature type="domain" description="4Fe-4S ferredoxin-type" evidence="5">
    <location>
        <begin position="30"/>
        <end position="60"/>
    </location>
</feature>
<evidence type="ECO:0000313" key="6">
    <source>
        <dbReference type="EMBL" id="BAL59995.1"/>
    </source>
</evidence>
<dbReference type="InterPro" id="IPR050954">
    <property type="entry name" value="ET_IronSulfur_Cluster-Binding"/>
</dbReference>
<dbReference type="CDD" id="cd10551">
    <property type="entry name" value="PsrB"/>
    <property type="match status" value="1"/>
</dbReference>
<evidence type="ECO:0000256" key="4">
    <source>
        <dbReference type="ARBA" id="ARBA00023014"/>
    </source>
</evidence>